<dbReference type="GO" id="GO:0005524">
    <property type="term" value="F:ATP binding"/>
    <property type="evidence" value="ECO:0007669"/>
    <property type="project" value="UniProtKB-KW"/>
</dbReference>
<sequence length="510" mass="57698">MIEKIKNIEKDVGKLSSLQKLLLTTDGSITDILEILTGSEVKIETIYQKIGKADEYLAERLNISEGDEINERVVRIYNSNNDKTLIYAKSYAPLKRTNDQFSNDLFKADIPIGKILKRYKIESRREIKDINFLRADKNISQVFGIFENEILLWRNYSIIKDGEVLIDIYEMFPYNSFQNEFKVVIETPSRLHLTLIDLNGMDKRIDGGIGITLSKPTFLLEAKISDKLQVFGLKRSEDHLIDQKNHILTAAKRMLDYLGIKTNVEFKIREDYPFHIGLGAGTQTSLAVGRSVAELFDKELNATDISKIVGRGGTSGIGTASFESGGFILDGGHSFGELGDKKDYLPSSISVAAPPPVIARYNFPEEWDIVIATPNIKRTYGREEVDIFKNYCPIDISEIRELSHIILLKMIPSLLERDIYSFGESINRIQKIGFKKIELDLQPQITKELIELIRDYGAIGAGLSSFGPTVYGITDKNAKEIETKVKNFLEKEGEVFVTKARNFGARVRKF</sequence>
<dbReference type="InterPro" id="IPR013750">
    <property type="entry name" value="GHMP_kinase_C_dom"/>
</dbReference>
<organism evidence="7 8">
    <name type="scientific">Methanoliparum thermophilum</name>
    <dbReference type="NCBI Taxonomy" id="2491083"/>
    <lineage>
        <taxon>Archaea</taxon>
        <taxon>Methanobacteriati</taxon>
        <taxon>Methanobacteriota</taxon>
        <taxon>Candidatus Methanoliparia</taxon>
        <taxon>Candidatus Methanoliparales</taxon>
        <taxon>Candidatus Methanoliparaceae</taxon>
        <taxon>Candidatus Methanoliparum</taxon>
    </lineage>
</organism>
<dbReference type="GO" id="GO:0008652">
    <property type="term" value="P:amino acid biosynthetic process"/>
    <property type="evidence" value="ECO:0007669"/>
    <property type="project" value="UniProtKB-KW"/>
</dbReference>
<evidence type="ECO:0000259" key="5">
    <source>
        <dbReference type="Pfam" id="PF00288"/>
    </source>
</evidence>
<dbReference type="Pfam" id="PF01947">
    <property type="entry name" value="Rv2949c-like"/>
    <property type="match status" value="1"/>
</dbReference>
<name>A0A520KQM8_METT2</name>
<dbReference type="InterPro" id="IPR006204">
    <property type="entry name" value="GHMP_kinase_N_dom"/>
</dbReference>
<dbReference type="Gene3D" id="3.40.1410.10">
    <property type="entry name" value="Chorismate lyase-like"/>
    <property type="match status" value="1"/>
</dbReference>
<evidence type="ECO:0000313" key="7">
    <source>
        <dbReference type="EMBL" id="RZN63875.1"/>
    </source>
</evidence>
<accession>A0A520KQM8</accession>
<proteinExistence type="predicted"/>
<feature type="domain" description="GHMP kinase N-terminal" evidence="5">
    <location>
        <begin position="245"/>
        <end position="318"/>
    </location>
</feature>
<evidence type="ECO:0000256" key="1">
    <source>
        <dbReference type="ARBA" id="ARBA00022605"/>
    </source>
</evidence>
<dbReference type="NCBIfam" id="NF040726">
    <property type="entry name" value="BetaRFA-P_synth"/>
    <property type="match status" value="1"/>
</dbReference>
<keyword evidence="1" id="KW-0028">Amino-acid biosynthesis</keyword>
<feature type="domain" description="GHMP kinase C-terminal" evidence="6">
    <location>
        <begin position="410"/>
        <end position="490"/>
    </location>
</feature>
<evidence type="ECO:0000256" key="2">
    <source>
        <dbReference type="ARBA" id="ARBA00022679"/>
    </source>
</evidence>
<protein>
    <submittedName>
        <fullName evidence="7">DUF98 domain-containing protein</fullName>
    </submittedName>
</protein>
<dbReference type="GO" id="GO:0016740">
    <property type="term" value="F:transferase activity"/>
    <property type="evidence" value="ECO:0007669"/>
    <property type="project" value="UniProtKB-KW"/>
</dbReference>
<dbReference type="SUPFAM" id="SSF55060">
    <property type="entry name" value="GHMP Kinase, C-terminal domain"/>
    <property type="match status" value="1"/>
</dbReference>
<reference evidence="7 8" key="1">
    <citation type="journal article" date="2019" name="Nat. Microbiol.">
        <title>Wide diversity of methane and short-chain alkane metabolisms in uncultured archaea.</title>
        <authorList>
            <person name="Borrel G."/>
            <person name="Adam P.S."/>
            <person name="McKay L.J."/>
            <person name="Chen L.X."/>
            <person name="Sierra-Garcia I.N."/>
            <person name="Sieber C.M."/>
            <person name="Letourneur Q."/>
            <person name="Ghozlane A."/>
            <person name="Andersen G.L."/>
            <person name="Li W.J."/>
            <person name="Hallam S.J."/>
            <person name="Muyzer G."/>
            <person name="de Oliveira V.M."/>
            <person name="Inskeep W.P."/>
            <person name="Banfield J.F."/>
            <person name="Gribaldo S."/>
        </authorList>
    </citation>
    <scope>NUCLEOTIDE SEQUENCE [LARGE SCALE GENOMIC DNA]</scope>
    <source>
        <strain evidence="7">NM1a</strain>
    </source>
</reference>
<dbReference type="SUPFAM" id="SSF54211">
    <property type="entry name" value="Ribosomal protein S5 domain 2-like"/>
    <property type="match status" value="1"/>
</dbReference>
<dbReference type="InterPro" id="IPR036554">
    <property type="entry name" value="GHMP_kinase_C_sf"/>
</dbReference>
<dbReference type="InterPro" id="IPR028978">
    <property type="entry name" value="Chorismate_lyase_/UTRA_dom_sf"/>
</dbReference>
<dbReference type="InterPro" id="IPR020568">
    <property type="entry name" value="Ribosomal_Su5_D2-typ_SF"/>
</dbReference>
<dbReference type="PANTHER" id="PTHR20861:SF6">
    <property type="entry name" value="BETA-RIBOFURANOSYLPHENOL 5'-PHOSPHATE SYNTHASE"/>
    <property type="match status" value="1"/>
</dbReference>
<dbReference type="InterPro" id="IPR053442">
    <property type="entry name" value="Beta-RFA-P_synthase"/>
</dbReference>
<dbReference type="Gene3D" id="3.30.230.10">
    <property type="match status" value="1"/>
</dbReference>
<keyword evidence="4" id="KW-0067">ATP-binding</keyword>
<evidence type="ECO:0000256" key="3">
    <source>
        <dbReference type="ARBA" id="ARBA00022741"/>
    </source>
</evidence>
<dbReference type="InterPro" id="IPR002800">
    <property type="entry name" value="Rv2949c-like"/>
</dbReference>
<evidence type="ECO:0000313" key="8">
    <source>
        <dbReference type="Proteomes" id="UP000317158"/>
    </source>
</evidence>
<keyword evidence="2" id="KW-0808">Transferase</keyword>
<gene>
    <name evidence="7" type="ORF">EF806_06500</name>
</gene>
<dbReference type="InterPro" id="IPR004422">
    <property type="entry name" value="RFAP_synthase"/>
</dbReference>
<evidence type="ECO:0000256" key="4">
    <source>
        <dbReference type="ARBA" id="ARBA00022840"/>
    </source>
</evidence>
<dbReference type="NCBIfam" id="TIGR00144">
    <property type="entry name" value="beta_RFAP_syn"/>
    <property type="match status" value="1"/>
</dbReference>
<dbReference type="InterPro" id="IPR014721">
    <property type="entry name" value="Ribsml_uS5_D2-typ_fold_subgr"/>
</dbReference>
<dbReference type="Proteomes" id="UP000317158">
    <property type="component" value="Unassembled WGS sequence"/>
</dbReference>
<dbReference type="Pfam" id="PF08544">
    <property type="entry name" value="GHMP_kinases_C"/>
    <property type="match status" value="1"/>
</dbReference>
<dbReference type="AlphaFoldDB" id="A0A520KQM8"/>
<dbReference type="EMBL" id="RXIF01000012">
    <property type="protein sequence ID" value="RZN63875.1"/>
    <property type="molecule type" value="Genomic_DNA"/>
</dbReference>
<dbReference type="PANTHER" id="PTHR20861">
    <property type="entry name" value="HOMOSERINE/4-DIPHOSPHOCYTIDYL-2-C-METHYL-D-ERYTHRITOL KINASE"/>
    <property type="match status" value="1"/>
</dbReference>
<evidence type="ECO:0000259" key="6">
    <source>
        <dbReference type="Pfam" id="PF08544"/>
    </source>
</evidence>
<dbReference type="Pfam" id="PF00288">
    <property type="entry name" value="GHMP_kinases_N"/>
    <property type="match status" value="1"/>
</dbReference>
<dbReference type="SUPFAM" id="SSF64288">
    <property type="entry name" value="Chorismate lyase-like"/>
    <property type="match status" value="1"/>
</dbReference>
<keyword evidence="3" id="KW-0547">Nucleotide-binding</keyword>
<comment type="caution">
    <text evidence="7">The sequence shown here is derived from an EMBL/GenBank/DDBJ whole genome shotgun (WGS) entry which is preliminary data.</text>
</comment>